<dbReference type="STRING" id="469383.Cwoe_0357"/>
<organism evidence="12 13">
    <name type="scientific">Conexibacter woesei (strain DSM 14684 / CCUG 47730 / CIP 108061 / JCM 11494 / NBRC 100937 / ID131577)</name>
    <dbReference type="NCBI Taxonomy" id="469383"/>
    <lineage>
        <taxon>Bacteria</taxon>
        <taxon>Bacillati</taxon>
        <taxon>Actinomycetota</taxon>
        <taxon>Thermoleophilia</taxon>
        <taxon>Solirubrobacterales</taxon>
        <taxon>Conexibacteraceae</taxon>
        <taxon>Conexibacter</taxon>
    </lineage>
</organism>
<keyword evidence="5" id="KW-0547">Nucleotide-binding</keyword>
<sequence>MLTGCVALFMVACAVKYRGDDAAWLVALGVGLALVQGAVLPLRHARPALTAAVALSAAAGLQALHSEIVLPIGAYVAVGALAFRRPPLGSWWGLAGLAVLALAAGPAGGEPGDVVFLLAVAAAAWGTGELRRVRVVRQQEASRAAVAQEQARIARELHDVIAHSVSVIVVQATAADHVFDERPDRARAALRAIEATGRETLAELRRLLPALRPFDADDDTGGASLARLDELVARVRATGLAVTVRRDGPPSPLPAPVDLSAYRIVQEALTNTLRHAGATHAEVALRWEPSALELDVRDDGCGDDAGAAGAGRTDGGRAGGGRGTSGMRERAELLGGTLEAGPGPDGGYRVHARLPLEGAA</sequence>
<dbReference type="InterPro" id="IPR050482">
    <property type="entry name" value="Sensor_HK_TwoCompSys"/>
</dbReference>
<feature type="domain" description="Histidine kinase/HSP90-like ATPase" evidence="11">
    <location>
        <begin position="257"/>
        <end position="358"/>
    </location>
</feature>
<keyword evidence="10" id="KW-0472">Membrane</keyword>
<protein>
    <recommendedName>
        <fullName evidence="2">histidine kinase</fullName>
        <ecNumber evidence="2">2.7.13.3</ecNumber>
    </recommendedName>
</protein>
<name>D3F722_CONWI</name>
<keyword evidence="4 12" id="KW-0808">Transferase</keyword>
<dbReference type="Pfam" id="PF07730">
    <property type="entry name" value="HisKA_3"/>
    <property type="match status" value="1"/>
</dbReference>
<dbReference type="InterPro" id="IPR011712">
    <property type="entry name" value="Sig_transdc_His_kin_sub3_dim/P"/>
</dbReference>
<comment type="catalytic activity">
    <reaction evidence="1">
        <text>ATP + protein L-histidine = ADP + protein N-phospho-L-histidine.</text>
        <dbReference type="EC" id="2.7.13.3"/>
    </reaction>
</comment>
<dbReference type="InterPro" id="IPR036890">
    <property type="entry name" value="HATPase_C_sf"/>
</dbReference>
<dbReference type="Pfam" id="PF02518">
    <property type="entry name" value="HATPase_c"/>
    <property type="match status" value="1"/>
</dbReference>
<dbReference type="GO" id="GO:0046983">
    <property type="term" value="F:protein dimerization activity"/>
    <property type="evidence" value="ECO:0007669"/>
    <property type="project" value="InterPro"/>
</dbReference>
<evidence type="ECO:0000256" key="5">
    <source>
        <dbReference type="ARBA" id="ARBA00022741"/>
    </source>
</evidence>
<dbReference type="SMART" id="SM00387">
    <property type="entry name" value="HATPase_c"/>
    <property type="match status" value="1"/>
</dbReference>
<reference evidence="13" key="2">
    <citation type="submission" date="2010-01" db="EMBL/GenBank/DDBJ databases">
        <title>The complete genome of Conexibacter woesei DSM 14684.</title>
        <authorList>
            <consortium name="US DOE Joint Genome Institute (JGI-PGF)"/>
            <person name="Lucas S."/>
            <person name="Copeland A."/>
            <person name="Lapidus A."/>
            <person name="Glavina del Rio T."/>
            <person name="Dalin E."/>
            <person name="Tice H."/>
            <person name="Bruce D."/>
            <person name="Goodwin L."/>
            <person name="Pitluck S."/>
            <person name="Kyrpides N."/>
            <person name="Mavromatis K."/>
            <person name="Ivanova N."/>
            <person name="Mikhailova N."/>
            <person name="Chertkov O."/>
            <person name="Brettin T."/>
            <person name="Detter J.C."/>
            <person name="Han C."/>
            <person name="Larimer F."/>
            <person name="Land M."/>
            <person name="Hauser L."/>
            <person name="Markowitz V."/>
            <person name="Cheng J.-F."/>
            <person name="Hugenholtz P."/>
            <person name="Woyke T."/>
            <person name="Wu D."/>
            <person name="Pukall R."/>
            <person name="Steenblock K."/>
            <person name="Schneider S."/>
            <person name="Klenk H.-P."/>
            <person name="Eisen J.A."/>
        </authorList>
    </citation>
    <scope>NUCLEOTIDE SEQUENCE [LARGE SCALE GENOMIC DNA]</scope>
    <source>
        <strain evidence="13">DSM 14684 / CIP 108061 / JCM 11494 / NBRC 100937 / ID131577</strain>
    </source>
</reference>
<dbReference type="PANTHER" id="PTHR24421">
    <property type="entry name" value="NITRATE/NITRITE SENSOR PROTEIN NARX-RELATED"/>
    <property type="match status" value="1"/>
</dbReference>
<keyword evidence="10" id="KW-0812">Transmembrane</keyword>
<dbReference type="GO" id="GO:0005524">
    <property type="term" value="F:ATP binding"/>
    <property type="evidence" value="ECO:0007669"/>
    <property type="project" value="UniProtKB-KW"/>
</dbReference>
<reference evidence="12 13" key="1">
    <citation type="journal article" date="2010" name="Stand. Genomic Sci.">
        <title>Complete genome sequence of Conexibacter woesei type strain (ID131577).</title>
        <authorList>
            <person name="Pukall R."/>
            <person name="Lapidus A."/>
            <person name="Glavina Del Rio T."/>
            <person name="Copeland A."/>
            <person name="Tice H."/>
            <person name="Cheng J.-F."/>
            <person name="Lucas S."/>
            <person name="Chen F."/>
            <person name="Nolan M."/>
            <person name="Bruce D."/>
            <person name="Goodwin L."/>
            <person name="Pitluck S."/>
            <person name="Mavromatis K."/>
            <person name="Ivanova N."/>
            <person name="Ovchinnikova G."/>
            <person name="Pati A."/>
            <person name="Chen A."/>
            <person name="Palaniappan K."/>
            <person name="Land M."/>
            <person name="Hauser L."/>
            <person name="Chang Y.-J."/>
            <person name="Jeffries C.D."/>
            <person name="Chain P."/>
            <person name="Meincke L."/>
            <person name="Sims D."/>
            <person name="Brettin T."/>
            <person name="Detter J.C."/>
            <person name="Rohde M."/>
            <person name="Goeker M."/>
            <person name="Bristow J."/>
            <person name="Eisen J.A."/>
            <person name="Markowitz V."/>
            <person name="Kyrpides N.C."/>
            <person name="Klenk H.-P."/>
            <person name="Hugenholtz P."/>
        </authorList>
    </citation>
    <scope>NUCLEOTIDE SEQUENCE [LARGE SCALE GENOMIC DNA]</scope>
    <source>
        <strain evidence="13">DSM 14684 / CIP 108061 / JCM 11494 / NBRC 100937 / ID131577</strain>
    </source>
</reference>
<evidence type="ECO:0000259" key="11">
    <source>
        <dbReference type="SMART" id="SM00387"/>
    </source>
</evidence>
<evidence type="ECO:0000313" key="12">
    <source>
        <dbReference type="EMBL" id="ADB48793.1"/>
    </source>
</evidence>
<proteinExistence type="predicted"/>
<evidence type="ECO:0000256" key="7">
    <source>
        <dbReference type="ARBA" id="ARBA00022840"/>
    </source>
</evidence>
<evidence type="ECO:0000256" key="9">
    <source>
        <dbReference type="SAM" id="MobiDB-lite"/>
    </source>
</evidence>
<dbReference type="GO" id="GO:0016020">
    <property type="term" value="C:membrane"/>
    <property type="evidence" value="ECO:0007669"/>
    <property type="project" value="InterPro"/>
</dbReference>
<dbReference type="Proteomes" id="UP000008229">
    <property type="component" value="Chromosome"/>
</dbReference>
<evidence type="ECO:0000256" key="2">
    <source>
        <dbReference type="ARBA" id="ARBA00012438"/>
    </source>
</evidence>
<evidence type="ECO:0000313" key="13">
    <source>
        <dbReference type="Proteomes" id="UP000008229"/>
    </source>
</evidence>
<feature type="transmembrane region" description="Helical" evidence="10">
    <location>
        <begin position="91"/>
        <end position="108"/>
    </location>
</feature>
<evidence type="ECO:0000256" key="4">
    <source>
        <dbReference type="ARBA" id="ARBA00022679"/>
    </source>
</evidence>
<dbReference type="EC" id="2.7.13.3" evidence="2"/>
<gene>
    <name evidence="12" type="ordered locus">Cwoe_0357</name>
</gene>
<dbReference type="PANTHER" id="PTHR24421:SF10">
    <property type="entry name" value="NITRATE_NITRITE SENSOR PROTEIN NARQ"/>
    <property type="match status" value="1"/>
</dbReference>
<dbReference type="HOGENOM" id="CLU_000445_20_1_11"/>
<dbReference type="Gene3D" id="1.20.5.1930">
    <property type="match status" value="1"/>
</dbReference>
<keyword evidence="6 12" id="KW-0418">Kinase</keyword>
<evidence type="ECO:0000256" key="10">
    <source>
        <dbReference type="SAM" id="Phobius"/>
    </source>
</evidence>
<dbReference type="KEGG" id="cwo:Cwoe_0357"/>
<keyword evidence="10" id="KW-1133">Transmembrane helix</keyword>
<dbReference type="SUPFAM" id="SSF55874">
    <property type="entry name" value="ATPase domain of HSP90 chaperone/DNA topoisomerase II/histidine kinase"/>
    <property type="match status" value="1"/>
</dbReference>
<dbReference type="GO" id="GO:0000155">
    <property type="term" value="F:phosphorelay sensor kinase activity"/>
    <property type="evidence" value="ECO:0007669"/>
    <property type="project" value="InterPro"/>
</dbReference>
<evidence type="ECO:0000256" key="6">
    <source>
        <dbReference type="ARBA" id="ARBA00022777"/>
    </source>
</evidence>
<keyword evidence="7" id="KW-0067">ATP-binding</keyword>
<keyword evidence="3" id="KW-0597">Phosphoprotein</keyword>
<keyword evidence="13" id="KW-1185">Reference proteome</keyword>
<evidence type="ECO:0000256" key="3">
    <source>
        <dbReference type="ARBA" id="ARBA00022553"/>
    </source>
</evidence>
<keyword evidence="8" id="KW-0902">Two-component regulatory system</keyword>
<dbReference type="EMBL" id="CP001854">
    <property type="protein sequence ID" value="ADB48793.1"/>
    <property type="molecule type" value="Genomic_DNA"/>
</dbReference>
<evidence type="ECO:0000256" key="8">
    <source>
        <dbReference type="ARBA" id="ARBA00023012"/>
    </source>
</evidence>
<accession>D3F722</accession>
<feature type="transmembrane region" description="Helical" evidence="10">
    <location>
        <begin position="24"/>
        <end position="42"/>
    </location>
</feature>
<dbReference type="InterPro" id="IPR003594">
    <property type="entry name" value="HATPase_dom"/>
</dbReference>
<feature type="compositionally biased region" description="Gly residues" evidence="9">
    <location>
        <begin position="308"/>
        <end position="324"/>
    </location>
</feature>
<dbReference type="CDD" id="cd16917">
    <property type="entry name" value="HATPase_UhpB-NarQ-NarX-like"/>
    <property type="match status" value="1"/>
</dbReference>
<dbReference type="eggNOG" id="COG4585">
    <property type="taxonomic scope" value="Bacteria"/>
</dbReference>
<dbReference type="Gene3D" id="3.30.565.10">
    <property type="entry name" value="Histidine kinase-like ATPase, C-terminal domain"/>
    <property type="match status" value="1"/>
</dbReference>
<evidence type="ECO:0000256" key="1">
    <source>
        <dbReference type="ARBA" id="ARBA00000085"/>
    </source>
</evidence>
<dbReference type="AlphaFoldDB" id="D3F722"/>
<feature type="region of interest" description="Disordered" evidence="9">
    <location>
        <begin position="305"/>
        <end position="349"/>
    </location>
</feature>